<name>A0A811UJG4_CERCA</name>
<accession>A0A811UJG4</accession>
<reference evidence="1" key="1">
    <citation type="submission" date="2020-11" db="EMBL/GenBank/DDBJ databases">
        <authorList>
            <person name="Whitehead M."/>
        </authorList>
    </citation>
    <scope>NUCLEOTIDE SEQUENCE</scope>
    <source>
        <strain evidence="1">EGII</strain>
    </source>
</reference>
<comment type="caution">
    <text evidence="1">The sequence shown here is derived from an EMBL/GenBank/DDBJ whole genome shotgun (WGS) entry which is preliminary data.</text>
</comment>
<keyword evidence="2" id="KW-1185">Reference proteome</keyword>
<gene>
    <name evidence="1" type="ORF">CCAP1982_LOCUS7458</name>
</gene>
<organism evidence="1 2">
    <name type="scientific">Ceratitis capitata</name>
    <name type="common">Mediterranean fruit fly</name>
    <name type="synonym">Tephritis capitata</name>
    <dbReference type="NCBI Taxonomy" id="7213"/>
    <lineage>
        <taxon>Eukaryota</taxon>
        <taxon>Metazoa</taxon>
        <taxon>Ecdysozoa</taxon>
        <taxon>Arthropoda</taxon>
        <taxon>Hexapoda</taxon>
        <taxon>Insecta</taxon>
        <taxon>Pterygota</taxon>
        <taxon>Neoptera</taxon>
        <taxon>Endopterygota</taxon>
        <taxon>Diptera</taxon>
        <taxon>Brachycera</taxon>
        <taxon>Muscomorpha</taxon>
        <taxon>Tephritoidea</taxon>
        <taxon>Tephritidae</taxon>
        <taxon>Ceratitis</taxon>
        <taxon>Ceratitis</taxon>
    </lineage>
</organism>
<dbReference type="Proteomes" id="UP000606786">
    <property type="component" value="Unassembled WGS sequence"/>
</dbReference>
<dbReference type="AlphaFoldDB" id="A0A811UJG4"/>
<evidence type="ECO:0000313" key="1">
    <source>
        <dbReference type="EMBL" id="CAD6998911.1"/>
    </source>
</evidence>
<protein>
    <submittedName>
        <fullName evidence="1">(Mediterranean fruit fly) hypothetical protein</fullName>
    </submittedName>
</protein>
<sequence>MEALSGRQSNKCESNQQEFIQRRSIVCAHLALGLICLPQSLIPTLIHSSGKSHYTTELELAQFLENQQRYFTLKFCLLLLFRLCYYACKTDNERHLFRTSLRAPPTPSTELRLTAAAAAAAFVQLPSLV</sequence>
<dbReference type="EMBL" id="CAJHJT010000012">
    <property type="protein sequence ID" value="CAD6998911.1"/>
    <property type="molecule type" value="Genomic_DNA"/>
</dbReference>
<evidence type="ECO:0000313" key="2">
    <source>
        <dbReference type="Proteomes" id="UP000606786"/>
    </source>
</evidence>
<proteinExistence type="predicted"/>